<dbReference type="InterPro" id="IPR013098">
    <property type="entry name" value="Ig_I-set"/>
</dbReference>
<dbReference type="SUPFAM" id="SSF48726">
    <property type="entry name" value="Immunoglobulin"/>
    <property type="match status" value="3"/>
</dbReference>
<keyword evidence="1" id="KW-0732">Signal</keyword>
<dbReference type="CDD" id="cd00096">
    <property type="entry name" value="Ig"/>
    <property type="match status" value="1"/>
</dbReference>
<evidence type="ECO:0000256" key="1">
    <source>
        <dbReference type="ARBA" id="ARBA00022729"/>
    </source>
</evidence>
<feature type="domain" description="Ig-like" evidence="3">
    <location>
        <begin position="47"/>
        <end position="135"/>
    </location>
</feature>
<dbReference type="GeneTree" id="ENSGT01110000267173"/>
<dbReference type="GO" id="GO:0007156">
    <property type="term" value="P:homophilic cell adhesion via plasma membrane adhesion molecules"/>
    <property type="evidence" value="ECO:0007669"/>
    <property type="project" value="TreeGrafter"/>
</dbReference>
<name>A0AAX7TDY6_ASTCA</name>
<dbReference type="Ensembl" id="ENSACLT00000086951.1">
    <property type="protein sequence ID" value="ENSACLP00000055134.1"/>
    <property type="gene ID" value="ENSACLG00000010641.2"/>
</dbReference>
<feature type="domain" description="Ig-like" evidence="3">
    <location>
        <begin position="143"/>
        <end position="234"/>
    </location>
</feature>
<reference evidence="4 5" key="1">
    <citation type="submission" date="2018-05" db="EMBL/GenBank/DDBJ databases">
        <authorList>
            <person name="Datahose"/>
        </authorList>
    </citation>
    <scope>NUCLEOTIDE SEQUENCE</scope>
</reference>
<dbReference type="PROSITE" id="PS50835">
    <property type="entry name" value="IG_LIKE"/>
    <property type="match status" value="3"/>
</dbReference>
<reference evidence="4" key="4">
    <citation type="submission" date="2025-09" db="UniProtKB">
        <authorList>
            <consortium name="Ensembl"/>
        </authorList>
    </citation>
    <scope>IDENTIFICATION</scope>
</reference>
<dbReference type="InterPro" id="IPR003599">
    <property type="entry name" value="Ig_sub"/>
</dbReference>
<reference evidence="4" key="3">
    <citation type="submission" date="2025-08" db="UniProtKB">
        <authorList>
            <consortium name="Ensembl"/>
        </authorList>
    </citation>
    <scope>IDENTIFICATION</scope>
</reference>
<dbReference type="GO" id="GO:0050808">
    <property type="term" value="P:synapse organization"/>
    <property type="evidence" value="ECO:0007669"/>
    <property type="project" value="TreeGrafter"/>
</dbReference>
<evidence type="ECO:0000256" key="2">
    <source>
        <dbReference type="ARBA" id="ARBA00023157"/>
    </source>
</evidence>
<dbReference type="AlphaFoldDB" id="A0AAX7TDY6"/>
<dbReference type="PANTHER" id="PTHR45080:SF8">
    <property type="entry name" value="IG-LIKE DOMAIN-CONTAINING PROTEIN"/>
    <property type="match status" value="1"/>
</dbReference>
<dbReference type="GO" id="GO:0005886">
    <property type="term" value="C:plasma membrane"/>
    <property type="evidence" value="ECO:0007669"/>
    <property type="project" value="TreeGrafter"/>
</dbReference>
<reference evidence="5" key="2">
    <citation type="submission" date="2023-03" db="EMBL/GenBank/DDBJ databases">
        <authorList>
            <consortium name="Wellcome Sanger Institute Data Sharing"/>
        </authorList>
    </citation>
    <scope>NUCLEOTIDE SEQUENCE [LARGE SCALE GENOMIC DNA]</scope>
</reference>
<organism evidence="4 5">
    <name type="scientific">Astatotilapia calliptera</name>
    <name type="common">Eastern happy</name>
    <name type="synonym">Chromis callipterus</name>
    <dbReference type="NCBI Taxonomy" id="8154"/>
    <lineage>
        <taxon>Eukaryota</taxon>
        <taxon>Metazoa</taxon>
        <taxon>Chordata</taxon>
        <taxon>Craniata</taxon>
        <taxon>Vertebrata</taxon>
        <taxon>Euteleostomi</taxon>
        <taxon>Actinopterygii</taxon>
        <taxon>Neopterygii</taxon>
        <taxon>Teleostei</taxon>
        <taxon>Neoteleostei</taxon>
        <taxon>Acanthomorphata</taxon>
        <taxon>Ovalentaria</taxon>
        <taxon>Cichlomorphae</taxon>
        <taxon>Cichliformes</taxon>
        <taxon>Cichlidae</taxon>
        <taxon>African cichlids</taxon>
        <taxon>Pseudocrenilabrinae</taxon>
        <taxon>Haplochromini</taxon>
        <taxon>Astatotilapia</taxon>
    </lineage>
</organism>
<dbReference type="GO" id="GO:0043025">
    <property type="term" value="C:neuronal cell body"/>
    <property type="evidence" value="ECO:0007669"/>
    <property type="project" value="TreeGrafter"/>
</dbReference>
<dbReference type="InterPro" id="IPR013783">
    <property type="entry name" value="Ig-like_fold"/>
</dbReference>
<evidence type="ECO:0000259" key="3">
    <source>
        <dbReference type="PROSITE" id="PS50835"/>
    </source>
</evidence>
<dbReference type="InterPro" id="IPR050958">
    <property type="entry name" value="Cell_Adh-Cytoskel_Orgn"/>
</dbReference>
<dbReference type="InterPro" id="IPR036179">
    <property type="entry name" value="Ig-like_dom_sf"/>
</dbReference>
<dbReference type="SMART" id="SM00408">
    <property type="entry name" value="IGc2"/>
    <property type="match status" value="3"/>
</dbReference>
<evidence type="ECO:0000313" key="4">
    <source>
        <dbReference type="Ensembl" id="ENSACLP00000055134.1"/>
    </source>
</evidence>
<dbReference type="SMART" id="SM00409">
    <property type="entry name" value="IG"/>
    <property type="match status" value="3"/>
</dbReference>
<dbReference type="Gene3D" id="2.60.40.10">
    <property type="entry name" value="Immunoglobulins"/>
    <property type="match status" value="3"/>
</dbReference>
<dbReference type="PANTHER" id="PTHR45080">
    <property type="entry name" value="CONTACTIN 5"/>
    <property type="match status" value="1"/>
</dbReference>
<keyword evidence="5" id="KW-1185">Reference proteome</keyword>
<dbReference type="GO" id="GO:0008046">
    <property type="term" value="F:axon guidance receptor activity"/>
    <property type="evidence" value="ECO:0007669"/>
    <property type="project" value="TreeGrafter"/>
</dbReference>
<feature type="domain" description="Ig-like" evidence="3">
    <location>
        <begin position="240"/>
        <end position="328"/>
    </location>
</feature>
<proteinExistence type="predicted"/>
<dbReference type="Proteomes" id="UP000265100">
    <property type="component" value="Chromosome 16"/>
</dbReference>
<dbReference type="Pfam" id="PF07679">
    <property type="entry name" value="I-set"/>
    <property type="match status" value="3"/>
</dbReference>
<dbReference type="InterPro" id="IPR003598">
    <property type="entry name" value="Ig_sub2"/>
</dbReference>
<accession>A0AAX7TDY6</accession>
<sequence>MITTDTSCILEVLNSERMEAAGRYYCEIDNGAGSDKCEAQVTILEPPYFVDKLEPVEVTMGEAVTLECRIAGTPVISVAWFKEDGKLRKSNSCSMDFADGVATLQLFKSTKSDHGEYICKAENRVGSASTSCSVTVKERKVPPNFTRKPSESMVDSVGKTVKIEGRVSGSQPLTVSWYKDNSEIRASDKYDISFKNNMAVLCVRGSTGSDGGVYTCEASNEAGKASCNVSLTVTETGQAPKFDVPLEPVTVGEGEKLSLQCHVTGSTPITIQWMKDRRELVSSGNTKISFVGGTANLEISQVSKTDAGDYLCKASNANGTDFCKSKVTVKDKGAKATPAEAAAPAAAAPVKRLDNLFFIEEPQNVSVTESKHEEPRLFLLSFIISRGFHFELTLCISDFGRGYCNLYRQDWR</sequence>
<evidence type="ECO:0000313" key="5">
    <source>
        <dbReference type="Proteomes" id="UP000265100"/>
    </source>
</evidence>
<keyword evidence="2" id="KW-1015">Disulfide bond</keyword>
<dbReference type="GO" id="GO:0030424">
    <property type="term" value="C:axon"/>
    <property type="evidence" value="ECO:0007669"/>
    <property type="project" value="TreeGrafter"/>
</dbReference>
<protein>
    <recommendedName>
        <fullName evidence="3">Ig-like domain-containing protein</fullName>
    </recommendedName>
</protein>
<dbReference type="FunFam" id="2.60.40.10:FF:000022">
    <property type="entry name" value="Cardiac titin"/>
    <property type="match status" value="3"/>
</dbReference>
<dbReference type="InterPro" id="IPR007110">
    <property type="entry name" value="Ig-like_dom"/>
</dbReference>